<name>A0ABD5NIK7_9EURY</name>
<dbReference type="Proteomes" id="UP001595846">
    <property type="component" value="Unassembled WGS sequence"/>
</dbReference>
<keyword evidence="1" id="KW-1133">Transmembrane helix</keyword>
<evidence type="ECO:0000313" key="2">
    <source>
        <dbReference type="EMBL" id="MFC3956829.1"/>
    </source>
</evidence>
<protein>
    <recommendedName>
        <fullName evidence="4">DUF4190 domain-containing protein</fullName>
    </recommendedName>
</protein>
<dbReference type="EMBL" id="JBHSAQ010000001">
    <property type="protein sequence ID" value="MFC3956829.1"/>
    <property type="molecule type" value="Genomic_DNA"/>
</dbReference>
<gene>
    <name evidence="2" type="ORF">ACFOUR_00385</name>
</gene>
<dbReference type="AlphaFoldDB" id="A0ABD5NIK7"/>
<feature type="transmembrane region" description="Helical" evidence="1">
    <location>
        <begin position="41"/>
        <end position="65"/>
    </location>
</feature>
<accession>A0ABD5NIK7</accession>
<keyword evidence="3" id="KW-1185">Reference proteome</keyword>
<keyword evidence="1" id="KW-0812">Transmembrane</keyword>
<organism evidence="2 3">
    <name type="scientific">Halovivax cerinus</name>
    <dbReference type="NCBI Taxonomy" id="1487865"/>
    <lineage>
        <taxon>Archaea</taxon>
        <taxon>Methanobacteriati</taxon>
        <taxon>Methanobacteriota</taxon>
        <taxon>Stenosarchaea group</taxon>
        <taxon>Halobacteria</taxon>
        <taxon>Halobacteriales</taxon>
        <taxon>Natrialbaceae</taxon>
        <taxon>Halovivax</taxon>
    </lineage>
</organism>
<proteinExistence type="predicted"/>
<sequence>MEWVFAVVIGLVGYASAVVAGGLALTMERGPETDGALFGAVRLVGLVIALLGAVFGTVLLGYGLLAPL</sequence>
<dbReference type="GeneID" id="73905010"/>
<comment type="caution">
    <text evidence="2">The sequence shown here is derived from an EMBL/GenBank/DDBJ whole genome shotgun (WGS) entry which is preliminary data.</text>
</comment>
<reference evidence="2 3" key="1">
    <citation type="journal article" date="2019" name="Int. J. Syst. Evol. Microbiol.">
        <title>The Global Catalogue of Microorganisms (GCM) 10K type strain sequencing project: providing services to taxonomists for standard genome sequencing and annotation.</title>
        <authorList>
            <consortium name="The Broad Institute Genomics Platform"/>
            <consortium name="The Broad Institute Genome Sequencing Center for Infectious Disease"/>
            <person name="Wu L."/>
            <person name="Ma J."/>
        </authorList>
    </citation>
    <scope>NUCLEOTIDE SEQUENCE [LARGE SCALE GENOMIC DNA]</scope>
    <source>
        <strain evidence="2 3">IBRC-M 10256</strain>
    </source>
</reference>
<evidence type="ECO:0000313" key="3">
    <source>
        <dbReference type="Proteomes" id="UP001595846"/>
    </source>
</evidence>
<keyword evidence="1" id="KW-0472">Membrane</keyword>
<evidence type="ECO:0000256" key="1">
    <source>
        <dbReference type="SAM" id="Phobius"/>
    </source>
</evidence>
<dbReference type="RefSeq" id="WP_256532232.1">
    <property type="nucleotide sequence ID" value="NZ_CP101824.1"/>
</dbReference>
<evidence type="ECO:0008006" key="4">
    <source>
        <dbReference type="Google" id="ProtNLM"/>
    </source>
</evidence>